<dbReference type="SMART" id="SM00257">
    <property type="entry name" value="LysM"/>
    <property type="match status" value="1"/>
</dbReference>
<dbReference type="InterPro" id="IPR011250">
    <property type="entry name" value="OMP/PagP_B-barrel"/>
</dbReference>
<proteinExistence type="predicted"/>
<name>A0A7Y4DU79_9VIBR</name>
<organism evidence="4 5">
    <name type="scientific">Vibrio chagasii</name>
    <dbReference type="NCBI Taxonomy" id="170679"/>
    <lineage>
        <taxon>Bacteria</taxon>
        <taxon>Pseudomonadati</taxon>
        <taxon>Pseudomonadota</taxon>
        <taxon>Gammaproteobacteria</taxon>
        <taxon>Vibrionales</taxon>
        <taxon>Vibrionaceae</taxon>
        <taxon>Vibrio</taxon>
    </lineage>
</organism>
<feature type="domain" description="HTH cro/C1-type" evidence="2">
    <location>
        <begin position="214"/>
        <end position="235"/>
    </location>
</feature>
<evidence type="ECO:0000259" key="2">
    <source>
        <dbReference type="PROSITE" id="PS50943"/>
    </source>
</evidence>
<dbReference type="InterPro" id="IPR027385">
    <property type="entry name" value="Beta-barrel_OMP"/>
</dbReference>
<evidence type="ECO:0000259" key="3">
    <source>
        <dbReference type="PROSITE" id="PS51782"/>
    </source>
</evidence>
<feature type="domain" description="LysM" evidence="3">
    <location>
        <begin position="211"/>
        <end position="258"/>
    </location>
</feature>
<dbReference type="InterPro" id="IPR018392">
    <property type="entry name" value="LysM"/>
</dbReference>
<protein>
    <submittedName>
        <fullName evidence="4">Outer membrane beta-barrel protein</fullName>
    </submittedName>
</protein>
<dbReference type="Pfam" id="PF01476">
    <property type="entry name" value="LysM"/>
    <property type="match status" value="1"/>
</dbReference>
<dbReference type="Gene3D" id="2.40.160.20">
    <property type="match status" value="1"/>
</dbReference>
<dbReference type="Proteomes" id="UP000525336">
    <property type="component" value="Unassembled WGS sequence"/>
</dbReference>
<dbReference type="AlphaFoldDB" id="A0A7Y4DU79"/>
<comment type="caution">
    <text evidence="4">The sequence shown here is derived from an EMBL/GenBank/DDBJ whole genome shotgun (WGS) entry which is preliminary data.</text>
</comment>
<dbReference type="EMBL" id="VTXW01000042">
    <property type="protein sequence ID" value="NOH36266.1"/>
    <property type="molecule type" value="Genomic_DNA"/>
</dbReference>
<dbReference type="SUPFAM" id="SSF54106">
    <property type="entry name" value="LysM domain"/>
    <property type="match status" value="1"/>
</dbReference>
<gene>
    <name evidence="4" type="ORF">F0245_23480</name>
</gene>
<dbReference type="PROSITE" id="PS51782">
    <property type="entry name" value="LYSM"/>
    <property type="match status" value="1"/>
</dbReference>
<keyword evidence="1" id="KW-0732">Signal</keyword>
<dbReference type="InterPro" id="IPR036779">
    <property type="entry name" value="LysM_dom_sf"/>
</dbReference>
<sequence>MKKMNLMSSIFAVIISIGVSAEELPIQMSGGMTLSVFDDNMGQTEAVGYKAAVGYNINENVLFELGYADFSAFSAPEIDSLRAVMIETDLLLPVSDFASLYAGVGGALSSDDTNLTASLGLKYHLGQNWYADLGYQGIFDLARQQDDLYAFNALLVYRFSSNETTEDLSDINPRPNVEQIIEEPTQVTTPETQLASIVPTKKAPSCQQSLIEYRVASGDHLMKIARTFDISLDELVEANINFNDRDLNLIYPGEKIVYPKIVCLD</sequence>
<reference evidence="4 5" key="1">
    <citation type="submission" date="2019-09" db="EMBL/GenBank/DDBJ databases">
        <title>Draft genome sequencing and comparative genomics of hatchery-associated Vibrios.</title>
        <authorList>
            <person name="Kehlet-Delgado H."/>
            <person name="Mueller R.S."/>
        </authorList>
    </citation>
    <scope>NUCLEOTIDE SEQUENCE [LARGE SCALE GENOMIC DNA]</scope>
    <source>
        <strain evidence="4 5">00-90-10</strain>
    </source>
</reference>
<evidence type="ECO:0000313" key="5">
    <source>
        <dbReference type="Proteomes" id="UP000525336"/>
    </source>
</evidence>
<evidence type="ECO:0000313" key="4">
    <source>
        <dbReference type="EMBL" id="NOH36266.1"/>
    </source>
</evidence>
<dbReference type="Gene3D" id="3.10.350.10">
    <property type="entry name" value="LysM domain"/>
    <property type="match status" value="1"/>
</dbReference>
<dbReference type="Pfam" id="PF13505">
    <property type="entry name" value="OMP_b-brl"/>
    <property type="match status" value="1"/>
</dbReference>
<dbReference type="CDD" id="cd00118">
    <property type="entry name" value="LysM"/>
    <property type="match status" value="1"/>
</dbReference>
<accession>A0A7Y4DU79</accession>
<dbReference type="RefSeq" id="WP_171369423.1">
    <property type="nucleotide sequence ID" value="NZ_VTXW01000042.1"/>
</dbReference>
<dbReference type="PROSITE" id="PS50943">
    <property type="entry name" value="HTH_CROC1"/>
    <property type="match status" value="1"/>
</dbReference>
<evidence type="ECO:0000256" key="1">
    <source>
        <dbReference type="ARBA" id="ARBA00022729"/>
    </source>
</evidence>
<dbReference type="InterPro" id="IPR001387">
    <property type="entry name" value="Cro/C1-type_HTH"/>
</dbReference>
<dbReference type="SUPFAM" id="SSF56925">
    <property type="entry name" value="OMPA-like"/>
    <property type="match status" value="1"/>
</dbReference>